<organism evidence="2">
    <name type="scientific">Haemonchus contortus</name>
    <name type="common">Barber pole worm</name>
    <dbReference type="NCBI Taxonomy" id="6289"/>
    <lineage>
        <taxon>Eukaryota</taxon>
        <taxon>Metazoa</taxon>
        <taxon>Ecdysozoa</taxon>
        <taxon>Nematoda</taxon>
        <taxon>Chromadorea</taxon>
        <taxon>Rhabditida</taxon>
        <taxon>Rhabditina</taxon>
        <taxon>Rhabditomorpha</taxon>
        <taxon>Strongyloidea</taxon>
        <taxon>Trichostrongylidae</taxon>
        <taxon>Haemonchus</taxon>
    </lineage>
</organism>
<comment type="caution">
    <text evidence="2">The sequence shown here is derived from an EMBL/GenBank/DDBJ whole genome shotgun (WGS) entry which is preliminary data.</text>
</comment>
<evidence type="ECO:0000256" key="1">
    <source>
        <dbReference type="SAM" id="MobiDB-lite"/>
    </source>
</evidence>
<reference evidence="2" key="1">
    <citation type="submission" date="2013-03" db="EMBL/GenBank/DDBJ databases">
        <authorList>
            <person name="Aslett M."/>
        </authorList>
    </citation>
    <scope>NUCLEOTIDE SEQUENCE [LARGE SCALE GENOMIC DNA]</scope>
    <source>
        <strain evidence="2">ISE/inbred ISE</strain>
    </source>
</reference>
<proteinExistence type="predicted"/>
<accession>W6NH20</accession>
<feature type="region of interest" description="Disordered" evidence="1">
    <location>
        <begin position="1"/>
        <end position="38"/>
    </location>
</feature>
<feature type="region of interest" description="Disordered" evidence="1">
    <location>
        <begin position="65"/>
        <end position="92"/>
    </location>
</feature>
<gene>
    <name evidence="2" type="ORF">HCOI_01166900</name>
</gene>
<sequence length="152" mass="16480">MGISRATQDRPGGGTVRAAQPSTPSVIPHRNSGPGIIAGPKWTAWSETIATARHEGKEELAQILGKSATNSLSQGTMGGNRGIEKGRQPRGYQKSRTLEVHLINASLLRTYSNLRLRQTSSGSVRNFNSYPHASKHGRLQRTLALKDSHTIM</sequence>
<evidence type="ECO:0000313" key="2">
    <source>
        <dbReference type="EMBL" id="CDL96065.1"/>
    </source>
</evidence>
<protein>
    <submittedName>
        <fullName evidence="2">Uncharacterized protein</fullName>
    </submittedName>
</protein>
<reference evidence="2" key="2">
    <citation type="submission" date="2013-05" db="EMBL/GenBank/DDBJ databases">
        <title>The genome and transcriptome of Haemonchus contortus: a key model parasite for drug and vaccine discovery.</title>
        <authorList>
            <person name="Laing R."/>
            <person name="Kikuchi T."/>
            <person name="Martinelli A."/>
            <person name="Tsai I.J."/>
            <person name="Beech R.N."/>
            <person name="Redman E."/>
            <person name="Holroyd N."/>
            <person name="Bartley D.J."/>
            <person name="Beasley H."/>
            <person name="Britton C."/>
            <person name="Curran D."/>
            <person name="Devaney E."/>
            <person name="Gilabert A."/>
            <person name="Jackson F."/>
            <person name="Hunt M."/>
            <person name="Johnston S."/>
            <person name="Kryukov I."/>
            <person name="Li K."/>
            <person name="Morrison A.A."/>
            <person name="Reid A.J."/>
            <person name="Sargison N."/>
            <person name="Saunders G."/>
            <person name="Wasmuth J.D."/>
            <person name="Wolstenholme A."/>
            <person name="Berriman M."/>
            <person name="Gilleard J.S."/>
            <person name="Cotton J.A."/>
        </authorList>
    </citation>
    <scope>NUCLEOTIDE SEQUENCE [LARGE SCALE GENOMIC DNA]</scope>
    <source>
        <strain evidence="2">ISE/inbred ISE</strain>
    </source>
</reference>
<dbReference type="EMBL" id="CAVP010059764">
    <property type="protein sequence ID" value="CDL96065.1"/>
    <property type="molecule type" value="Genomic_DNA"/>
</dbReference>
<dbReference type="AlphaFoldDB" id="W6NH20"/>
<name>W6NH20_HAECO</name>